<keyword evidence="3" id="KW-1185">Reference proteome</keyword>
<evidence type="ECO:0000313" key="3">
    <source>
        <dbReference type="Proteomes" id="UP000572680"/>
    </source>
</evidence>
<name>A0A7W3LWC7_ACTNM</name>
<organism evidence="2 3">
    <name type="scientific">Actinomadura namibiensis</name>
    <dbReference type="NCBI Taxonomy" id="182080"/>
    <lineage>
        <taxon>Bacteria</taxon>
        <taxon>Bacillati</taxon>
        <taxon>Actinomycetota</taxon>
        <taxon>Actinomycetes</taxon>
        <taxon>Streptosporangiales</taxon>
        <taxon>Thermomonosporaceae</taxon>
        <taxon>Actinomadura</taxon>
    </lineage>
</organism>
<comment type="caution">
    <text evidence="2">The sequence shown here is derived from an EMBL/GenBank/DDBJ whole genome shotgun (WGS) entry which is preliminary data.</text>
</comment>
<evidence type="ECO:0000313" key="2">
    <source>
        <dbReference type="EMBL" id="MBA8955504.1"/>
    </source>
</evidence>
<reference evidence="2 3" key="1">
    <citation type="submission" date="2020-08" db="EMBL/GenBank/DDBJ databases">
        <title>Genomic Encyclopedia of Type Strains, Phase IV (KMG-IV): sequencing the most valuable type-strain genomes for metagenomic binning, comparative biology and taxonomic classification.</title>
        <authorList>
            <person name="Goeker M."/>
        </authorList>
    </citation>
    <scope>NUCLEOTIDE SEQUENCE [LARGE SCALE GENOMIC DNA]</scope>
    <source>
        <strain evidence="2 3">DSM 44197</strain>
    </source>
</reference>
<proteinExistence type="predicted"/>
<gene>
    <name evidence="2" type="ORF">HNR61_007180</name>
</gene>
<evidence type="ECO:0000256" key="1">
    <source>
        <dbReference type="SAM" id="MobiDB-lite"/>
    </source>
</evidence>
<protein>
    <submittedName>
        <fullName evidence="2">Uncharacterized protein</fullName>
    </submittedName>
</protein>
<dbReference type="Proteomes" id="UP000572680">
    <property type="component" value="Unassembled WGS sequence"/>
</dbReference>
<dbReference type="AlphaFoldDB" id="A0A7W3LWC7"/>
<accession>A0A7W3LWC7</accession>
<feature type="region of interest" description="Disordered" evidence="1">
    <location>
        <begin position="200"/>
        <end position="222"/>
    </location>
</feature>
<sequence>MSFGNFARKARDPSLPHRRRASALGSCVQLYRPIGYHPTLDYLNAKAGPLLRDEGALLRALELLEASRALWHEDVRRYDARRRAAKRRGRRVPRPAEVSPAAGPAHWYGAPREAALHALRFWRRGRSARLLGAAGTPLAGDAHATVRLLDATLAAEGRLAPADLAELAVLAERLGDPADPAEYQRVRELRTVLRHIRTAADPPEWPGAGSGQAEVPYMTSTA</sequence>
<dbReference type="RefSeq" id="WP_182847502.1">
    <property type="nucleotide sequence ID" value="NZ_BAAALP010000028.1"/>
</dbReference>
<dbReference type="EMBL" id="JACJIA010000012">
    <property type="protein sequence ID" value="MBA8955504.1"/>
    <property type="molecule type" value="Genomic_DNA"/>
</dbReference>